<keyword evidence="2" id="KW-1185">Reference proteome</keyword>
<protein>
    <submittedName>
        <fullName evidence="1">Unnamed protein product</fullName>
    </submittedName>
</protein>
<organism evidence="1 2">
    <name type="scientific">Ambrosiozyma monospora</name>
    <name type="common">Yeast</name>
    <name type="synonym">Endomycopsis monosporus</name>
    <dbReference type="NCBI Taxonomy" id="43982"/>
    <lineage>
        <taxon>Eukaryota</taxon>
        <taxon>Fungi</taxon>
        <taxon>Dikarya</taxon>
        <taxon>Ascomycota</taxon>
        <taxon>Saccharomycotina</taxon>
        <taxon>Pichiomycetes</taxon>
        <taxon>Pichiales</taxon>
        <taxon>Pichiaceae</taxon>
        <taxon>Ambrosiozyma</taxon>
    </lineage>
</organism>
<evidence type="ECO:0000313" key="1">
    <source>
        <dbReference type="EMBL" id="GME79586.1"/>
    </source>
</evidence>
<dbReference type="Proteomes" id="UP001165064">
    <property type="component" value="Unassembled WGS sequence"/>
</dbReference>
<comment type="caution">
    <text evidence="1">The sequence shown here is derived from an EMBL/GenBank/DDBJ whole genome shotgun (WGS) entry which is preliminary data.</text>
</comment>
<proteinExistence type="predicted"/>
<reference evidence="1" key="1">
    <citation type="submission" date="2023-04" db="EMBL/GenBank/DDBJ databases">
        <title>Ambrosiozyma monospora NBRC 10751.</title>
        <authorList>
            <person name="Ichikawa N."/>
            <person name="Sato H."/>
            <person name="Tonouchi N."/>
        </authorList>
    </citation>
    <scope>NUCLEOTIDE SEQUENCE</scope>
    <source>
        <strain evidence="1">NBRC 10751</strain>
    </source>
</reference>
<sequence>MLKLVDAGPPVPHVESRVPVLPVPAVQVVPTAEDDQGALDVENHQDAVNNRECGIHVAEVPAVEPVHVRAADPPPLVAPVAVVPVPVVAPAVAVEPHVGGDDQGAEENSGEDALDVGEWLKDQIRALVVEQREILERNIREMIREQLTLHR</sequence>
<evidence type="ECO:0000313" key="2">
    <source>
        <dbReference type="Proteomes" id="UP001165064"/>
    </source>
</evidence>
<dbReference type="EMBL" id="BSXS01002657">
    <property type="protein sequence ID" value="GME79586.1"/>
    <property type="molecule type" value="Genomic_DNA"/>
</dbReference>
<accession>A0ACB5T276</accession>
<name>A0ACB5T276_AMBMO</name>
<gene>
    <name evidence="1" type="ORF">Amon02_000402600</name>
</gene>